<keyword evidence="2" id="KW-0813">Transport</keyword>
<proteinExistence type="predicted"/>
<dbReference type="Pfam" id="PF15967">
    <property type="entry name" value="Nucleoporin_FG2"/>
    <property type="match status" value="1"/>
</dbReference>
<organism evidence="9 10">
    <name type="scientific">Trichoplax adhaerens</name>
    <name type="common">Trichoplax reptans</name>
    <dbReference type="NCBI Taxonomy" id="10228"/>
    <lineage>
        <taxon>Eukaryota</taxon>
        <taxon>Metazoa</taxon>
        <taxon>Placozoa</taxon>
        <taxon>Uniplacotomia</taxon>
        <taxon>Trichoplacea</taxon>
        <taxon>Trichoplacidae</taxon>
        <taxon>Trichoplax</taxon>
    </lineage>
</organism>
<dbReference type="Proteomes" id="UP000009022">
    <property type="component" value="Unassembled WGS sequence"/>
</dbReference>
<dbReference type="FunCoup" id="B3S6Z5">
    <property type="interactions" value="1922"/>
</dbReference>
<comment type="subcellular location">
    <subcellularLocation>
        <location evidence="1">Nucleus</location>
        <location evidence="1">Nuclear pore complex</location>
    </subcellularLocation>
</comment>
<dbReference type="GO" id="GO:0008139">
    <property type="term" value="F:nuclear localization sequence binding"/>
    <property type="evidence" value="ECO:0000318"/>
    <property type="project" value="GO_Central"/>
</dbReference>
<dbReference type="InterPro" id="IPR024882">
    <property type="entry name" value="NUP58/p45/49"/>
</dbReference>
<evidence type="ECO:0000256" key="5">
    <source>
        <dbReference type="ARBA" id="ARBA00023010"/>
    </source>
</evidence>
<dbReference type="PANTHER" id="PTHR13437:SF2">
    <property type="entry name" value="NUCLEOPORIN P58_P45"/>
    <property type="match status" value="1"/>
</dbReference>
<evidence type="ECO:0000256" key="2">
    <source>
        <dbReference type="ARBA" id="ARBA00022448"/>
    </source>
</evidence>
<dbReference type="GO" id="GO:0017056">
    <property type="term" value="F:structural constituent of nuclear pore"/>
    <property type="evidence" value="ECO:0000318"/>
    <property type="project" value="GO_Central"/>
</dbReference>
<dbReference type="CTD" id="6757210"/>
<dbReference type="GO" id="GO:0005643">
    <property type="term" value="C:nuclear pore"/>
    <property type="evidence" value="ECO:0000318"/>
    <property type="project" value="GO_Central"/>
</dbReference>
<dbReference type="Gene3D" id="6.10.140.1350">
    <property type="match status" value="1"/>
</dbReference>
<dbReference type="RefSeq" id="XP_002116079.1">
    <property type="nucleotide sequence ID" value="XM_002116043.1"/>
</dbReference>
<evidence type="ECO:0000313" key="9">
    <source>
        <dbReference type="EMBL" id="EDV21479.1"/>
    </source>
</evidence>
<evidence type="ECO:0000256" key="3">
    <source>
        <dbReference type="ARBA" id="ARBA00022816"/>
    </source>
</evidence>
<dbReference type="GO" id="GO:0051028">
    <property type="term" value="P:mRNA transport"/>
    <property type="evidence" value="ECO:0007669"/>
    <property type="project" value="UniProtKB-KW"/>
</dbReference>
<feature type="compositionally biased region" description="Low complexity" evidence="8">
    <location>
        <begin position="75"/>
        <end position="87"/>
    </location>
</feature>
<accession>B3S6Z5</accession>
<gene>
    <name evidence="9" type="ORF">TRIADDRAFT_59982</name>
</gene>
<keyword evidence="3" id="KW-0509">mRNA transport</keyword>
<dbReference type="OrthoDB" id="2538017at2759"/>
<protein>
    <submittedName>
        <fullName evidence="9">Uncharacterized protein</fullName>
    </submittedName>
</protein>
<dbReference type="GeneID" id="6757210"/>
<dbReference type="InParanoid" id="B3S6Z5"/>
<reference evidence="9 10" key="1">
    <citation type="journal article" date="2008" name="Nature">
        <title>The Trichoplax genome and the nature of placozoans.</title>
        <authorList>
            <person name="Srivastava M."/>
            <person name="Begovic E."/>
            <person name="Chapman J."/>
            <person name="Putnam N.H."/>
            <person name="Hellsten U."/>
            <person name="Kawashima T."/>
            <person name="Kuo A."/>
            <person name="Mitros T."/>
            <person name="Salamov A."/>
            <person name="Carpenter M.L."/>
            <person name="Signorovitch A.Y."/>
            <person name="Moreno M.A."/>
            <person name="Kamm K."/>
            <person name="Grimwood J."/>
            <person name="Schmutz J."/>
            <person name="Shapiro H."/>
            <person name="Grigoriev I.V."/>
            <person name="Buss L.W."/>
            <person name="Schierwater B."/>
            <person name="Dellaporta S.L."/>
            <person name="Rokhsar D.S."/>
        </authorList>
    </citation>
    <scope>NUCLEOTIDE SEQUENCE [LARGE SCALE GENOMIC DNA]</scope>
    <source>
        <strain evidence="9 10">Grell-BS-1999</strain>
    </source>
</reference>
<evidence type="ECO:0000256" key="8">
    <source>
        <dbReference type="SAM" id="MobiDB-lite"/>
    </source>
</evidence>
<keyword evidence="10" id="KW-1185">Reference proteome</keyword>
<sequence length="543" mass="56185">MTFQFSAATTAASAPTTSFTFGSQQNQPTTSATGFTFANQAAPSTSGLSFGNQANQPASAATGFAFGSQPNQPATSTTGFSLGGLTTQPVSNATNSGFTLTNAQNQPTTSIPASGFTFGSNQPPSTSTNLLQQGMNPLNAAKPTSTLSIGGSLTTLSLPTTASTLSATGGTALNAPTTITTSSLPGLGTTASTGFGLGTSNSLAGLGNQIAGTTGANLNLTTNNTNVAVSKPATSDPSFLVMGGTGLHKQNSSGTSSGRQEVKKQKKFRDEINQMSLEAIEKTREEISRLNQIAGRLSNATQRDSTVIGKLSAATQQELRNTEIIQKCIDGPSNYQNQETNAYFMRMLQHFEESMNLFQGQIEEIESLLASTNQNSDSTYERYLDKPKIGSNHNHTEILRSAGENPYLASRIANGKAATNVGYLNNVVFNMANSQLAALAGLGNVNNLGTTANQANLFTNFGNNFNAAGIQPAGSTSANNALSFGNQQPLGNTLSLGSNPVPQQNVTVNSSGLLFGGNVAGTGIASAPFQLQNPPLGRKSRKK</sequence>
<keyword evidence="6" id="KW-0906">Nuclear pore complex</keyword>
<dbReference type="STRING" id="10228.B3S6Z5"/>
<dbReference type="HOGENOM" id="CLU_501889_0_0_1"/>
<dbReference type="AlphaFoldDB" id="B3S6Z5"/>
<evidence type="ECO:0000256" key="1">
    <source>
        <dbReference type="ARBA" id="ARBA00004567"/>
    </source>
</evidence>
<evidence type="ECO:0000313" key="10">
    <source>
        <dbReference type="Proteomes" id="UP000009022"/>
    </source>
</evidence>
<keyword evidence="4" id="KW-0653">Protein transport</keyword>
<feature type="compositionally biased region" description="Polar residues" evidence="8">
    <location>
        <begin position="88"/>
        <end position="130"/>
    </location>
</feature>
<dbReference type="GO" id="GO:0015031">
    <property type="term" value="P:protein transport"/>
    <property type="evidence" value="ECO:0007669"/>
    <property type="project" value="UniProtKB-KW"/>
</dbReference>
<feature type="region of interest" description="Disordered" evidence="8">
    <location>
        <begin position="61"/>
        <end position="130"/>
    </location>
</feature>
<dbReference type="EMBL" id="DS985253">
    <property type="protein sequence ID" value="EDV21479.1"/>
    <property type="molecule type" value="Genomic_DNA"/>
</dbReference>
<name>B3S6Z5_TRIAD</name>
<keyword evidence="7" id="KW-0539">Nucleus</keyword>
<evidence type="ECO:0000256" key="4">
    <source>
        <dbReference type="ARBA" id="ARBA00022927"/>
    </source>
</evidence>
<feature type="region of interest" description="Disordered" evidence="8">
    <location>
        <begin position="247"/>
        <end position="267"/>
    </location>
</feature>
<feature type="compositionally biased region" description="Polar residues" evidence="8">
    <location>
        <begin position="248"/>
        <end position="259"/>
    </location>
</feature>
<evidence type="ECO:0000256" key="7">
    <source>
        <dbReference type="ARBA" id="ARBA00023242"/>
    </source>
</evidence>
<evidence type="ECO:0000256" key="6">
    <source>
        <dbReference type="ARBA" id="ARBA00023132"/>
    </source>
</evidence>
<dbReference type="PANTHER" id="PTHR13437">
    <property type="entry name" value="NUCLEOPORIN P58/P45 NUCLEOPORIN-LIKE PROTEIN 1"/>
    <property type="match status" value="1"/>
</dbReference>
<keyword evidence="5" id="KW-0811">Translocation</keyword>
<dbReference type="KEGG" id="tad:TRIADDRAFT_59982"/>